<name>A0A5C4N1G8_9RHOB</name>
<gene>
    <name evidence="1" type="ORF">FHG66_09360</name>
</gene>
<evidence type="ECO:0008006" key="3">
    <source>
        <dbReference type="Google" id="ProtNLM"/>
    </source>
</evidence>
<keyword evidence="2" id="KW-1185">Reference proteome</keyword>
<dbReference type="Gene3D" id="3.40.30.10">
    <property type="entry name" value="Glutaredoxin"/>
    <property type="match status" value="1"/>
</dbReference>
<evidence type="ECO:0000313" key="1">
    <source>
        <dbReference type="EMBL" id="TNC50154.1"/>
    </source>
</evidence>
<dbReference type="EMBL" id="VDFU01000008">
    <property type="protein sequence ID" value="TNC50154.1"/>
    <property type="molecule type" value="Genomic_DNA"/>
</dbReference>
<accession>A0A5C4N1G8</accession>
<dbReference type="AlphaFoldDB" id="A0A5C4N1G8"/>
<dbReference type="Gene3D" id="1.10.472.60">
    <property type="entry name" value="putative protein disulfide isomerase domain"/>
    <property type="match status" value="1"/>
</dbReference>
<dbReference type="Proteomes" id="UP000305887">
    <property type="component" value="Unassembled WGS sequence"/>
</dbReference>
<sequence>MAELIYGFDPLCGWCYGLVPAMRRVAADHPDLPIRLVMAGLISDERVGPYAEMESFIREASGHLRTVTGREPSEAFFRLIETPGVDANSGPPSVAIAHAAGMKPDRAVEFAHSVLDAHHGEGRDLNRADTYAPLLAAIGLPPDLPDIHDPQLWEAVWEQGRRIGLRSFPTLAVVKNGAAHVLPPEYGPERLSALVARAVK</sequence>
<protein>
    <recommendedName>
        <fullName evidence="3">DsbA family protein</fullName>
    </recommendedName>
</protein>
<evidence type="ECO:0000313" key="2">
    <source>
        <dbReference type="Proteomes" id="UP000305887"/>
    </source>
</evidence>
<organism evidence="1 2">
    <name type="scientific">Rubellimicrobium rubrum</name>
    <dbReference type="NCBI Taxonomy" id="2585369"/>
    <lineage>
        <taxon>Bacteria</taxon>
        <taxon>Pseudomonadati</taxon>
        <taxon>Pseudomonadota</taxon>
        <taxon>Alphaproteobacteria</taxon>
        <taxon>Rhodobacterales</taxon>
        <taxon>Roseobacteraceae</taxon>
        <taxon>Rubellimicrobium</taxon>
    </lineage>
</organism>
<dbReference type="OrthoDB" id="9813770at2"/>
<dbReference type="RefSeq" id="WP_139076478.1">
    <property type="nucleotide sequence ID" value="NZ_VDFU01000008.1"/>
</dbReference>
<comment type="caution">
    <text evidence="1">The sequence shown here is derived from an EMBL/GenBank/DDBJ whole genome shotgun (WGS) entry which is preliminary data.</text>
</comment>
<proteinExistence type="predicted"/>
<dbReference type="InterPro" id="IPR036249">
    <property type="entry name" value="Thioredoxin-like_sf"/>
</dbReference>
<dbReference type="SUPFAM" id="SSF52833">
    <property type="entry name" value="Thioredoxin-like"/>
    <property type="match status" value="1"/>
</dbReference>
<reference evidence="1 2" key="1">
    <citation type="submission" date="2019-06" db="EMBL/GenBank/DDBJ databases">
        <title>YIM 131921 draft genome.</title>
        <authorList>
            <person name="Jiang L."/>
        </authorList>
    </citation>
    <scope>NUCLEOTIDE SEQUENCE [LARGE SCALE GENOMIC DNA]</scope>
    <source>
        <strain evidence="1 2">YIM 131921</strain>
    </source>
</reference>